<dbReference type="InterPro" id="IPR018044">
    <property type="entry name" value="Peptidase_S11"/>
</dbReference>
<name>G2KRQ9_MICAA</name>
<evidence type="ECO:0000256" key="9">
    <source>
        <dbReference type="RuleBase" id="RU004016"/>
    </source>
</evidence>
<evidence type="ECO:0000259" key="11">
    <source>
        <dbReference type="Pfam" id="PF00768"/>
    </source>
</evidence>
<feature type="active site" description="Proton acceptor" evidence="7">
    <location>
        <position position="76"/>
    </location>
</feature>
<reference evidence="12 13" key="1">
    <citation type="journal article" date="2011" name="BMC Genomics">
        <title>Genomic insights into an obligate epibiotic bacterial predator: Micavibrio aeruginosavorus ARL-13.</title>
        <authorList>
            <person name="Wang Z."/>
            <person name="Kadouri D."/>
            <person name="Wu M."/>
        </authorList>
    </citation>
    <scope>NUCLEOTIDE SEQUENCE [LARGE SCALE GENOMIC DNA]</scope>
    <source>
        <strain evidence="12 13">ARL-13</strain>
    </source>
</reference>
<dbReference type="InterPro" id="IPR012338">
    <property type="entry name" value="Beta-lactam/transpept-like"/>
</dbReference>
<dbReference type="STRING" id="856793.MICA_1704"/>
<dbReference type="PANTHER" id="PTHR21581">
    <property type="entry name" value="D-ALANYL-D-ALANINE CARBOXYPEPTIDASE"/>
    <property type="match status" value="1"/>
</dbReference>
<protein>
    <submittedName>
        <fullName evidence="12">Twin-arginine translocation pathway signal sequence domain protein</fullName>
    </submittedName>
</protein>
<keyword evidence="5" id="KW-0573">Peptidoglycan synthesis</keyword>
<dbReference type="PROSITE" id="PS51318">
    <property type="entry name" value="TAT"/>
    <property type="match status" value="1"/>
</dbReference>
<dbReference type="GO" id="GO:0009252">
    <property type="term" value="P:peptidoglycan biosynthetic process"/>
    <property type="evidence" value="ECO:0007669"/>
    <property type="project" value="UniProtKB-KW"/>
</dbReference>
<dbReference type="KEGG" id="mai:MICA_1704"/>
<dbReference type="HOGENOM" id="CLU_027070_1_2_5"/>
<evidence type="ECO:0000256" key="5">
    <source>
        <dbReference type="ARBA" id="ARBA00022984"/>
    </source>
</evidence>
<dbReference type="InterPro" id="IPR001967">
    <property type="entry name" value="Peptidase_S11_N"/>
</dbReference>
<gene>
    <name evidence="12" type="ordered locus">MICA_1704</name>
</gene>
<feature type="signal peptide" evidence="10">
    <location>
        <begin position="1"/>
        <end position="34"/>
    </location>
</feature>
<dbReference type="GO" id="GO:0006508">
    <property type="term" value="P:proteolysis"/>
    <property type="evidence" value="ECO:0007669"/>
    <property type="project" value="InterPro"/>
</dbReference>
<dbReference type="NCBIfam" id="TIGR01409">
    <property type="entry name" value="TAT_signal_seq"/>
    <property type="match status" value="1"/>
</dbReference>
<dbReference type="SUPFAM" id="SSF56601">
    <property type="entry name" value="beta-lactamase/transpeptidase-like"/>
    <property type="match status" value="1"/>
</dbReference>
<sequence>MGDLTKSRRNFLKTTAIGLGALFLSSLTPHFAEAARSNDIRPVARAQSNIVIDVNTGRMLSGHNVDGLRYAASLTKMMTALLVFDALRAGDVTLQEPVTFSTRSQNVEHWRLNVGAGNTLSVNDCLIALLTRSSNDVAVALAEHISGSEANFVEAMNRKARRLGMTNTRFYDASGLNNQYQRTTARDMATLGRHIVLTYPTRLDFFAHAEFSYHTDRTLGRRPYNVNRLVRDTTMPQSQARLQLDRIGLTPMGMKTGFIRNSWHNLVALAGDANGNKVLAVGFGGQSQPALANTLAGLMVQGYNALRQEHGIPLNRPLPARAPAQYRDPRLNLF</sequence>
<dbReference type="Proteomes" id="UP000009286">
    <property type="component" value="Chromosome"/>
</dbReference>
<dbReference type="PANTHER" id="PTHR21581:SF6">
    <property type="entry name" value="TRAFFICKING PROTEIN PARTICLE COMPLEX SUBUNIT 12"/>
    <property type="match status" value="1"/>
</dbReference>
<dbReference type="RefSeq" id="WP_014103240.1">
    <property type="nucleotide sequence ID" value="NC_016026.1"/>
</dbReference>
<evidence type="ECO:0000256" key="8">
    <source>
        <dbReference type="PIRSR" id="PIRSR618044-2"/>
    </source>
</evidence>
<dbReference type="Gene3D" id="3.40.710.10">
    <property type="entry name" value="DD-peptidase/beta-lactamase superfamily"/>
    <property type="match status" value="1"/>
</dbReference>
<dbReference type="PRINTS" id="PR00725">
    <property type="entry name" value="DADACBPTASE1"/>
</dbReference>
<organism evidence="12 13">
    <name type="scientific">Micavibrio aeruginosavorus (strain ARL-13)</name>
    <dbReference type="NCBI Taxonomy" id="856793"/>
    <lineage>
        <taxon>Bacteria</taxon>
        <taxon>Pseudomonadati</taxon>
        <taxon>Bdellovibrionota</taxon>
        <taxon>Bdellovibrionia</taxon>
        <taxon>Bdellovibrionales</taxon>
        <taxon>Pseudobdellovibrionaceae</taxon>
        <taxon>Micavibrio</taxon>
    </lineage>
</organism>
<accession>G2KRQ9</accession>
<comment type="similarity">
    <text evidence="1 9">Belongs to the peptidase S11 family.</text>
</comment>
<dbReference type="InterPro" id="IPR019546">
    <property type="entry name" value="TAT_signal_bac_arc"/>
</dbReference>
<dbReference type="eggNOG" id="COG1686">
    <property type="taxonomic scope" value="Bacteria"/>
</dbReference>
<keyword evidence="3" id="KW-0378">Hydrolase</keyword>
<keyword evidence="2 10" id="KW-0732">Signal</keyword>
<dbReference type="InterPro" id="IPR006311">
    <property type="entry name" value="TAT_signal"/>
</dbReference>
<evidence type="ECO:0000256" key="4">
    <source>
        <dbReference type="ARBA" id="ARBA00022960"/>
    </source>
</evidence>
<evidence type="ECO:0000313" key="12">
    <source>
        <dbReference type="EMBL" id="AEP10017.1"/>
    </source>
</evidence>
<keyword evidence="13" id="KW-1185">Reference proteome</keyword>
<evidence type="ECO:0000256" key="10">
    <source>
        <dbReference type="SAM" id="SignalP"/>
    </source>
</evidence>
<dbReference type="EMBL" id="CP002382">
    <property type="protein sequence ID" value="AEP10017.1"/>
    <property type="molecule type" value="Genomic_DNA"/>
</dbReference>
<evidence type="ECO:0000256" key="7">
    <source>
        <dbReference type="PIRSR" id="PIRSR618044-1"/>
    </source>
</evidence>
<keyword evidence="4" id="KW-0133">Cell shape</keyword>
<feature type="active site" evidence="7">
    <location>
        <position position="133"/>
    </location>
</feature>
<dbReference type="GO" id="GO:0009002">
    <property type="term" value="F:serine-type D-Ala-D-Ala carboxypeptidase activity"/>
    <property type="evidence" value="ECO:0007669"/>
    <property type="project" value="InterPro"/>
</dbReference>
<evidence type="ECO:0000256" key="1">
    <source>
        <dbReference type="ARBA" id="ARBA00007164"/>
    </source>
</evidence>
<evidence type="ECO:0000256" key="2">
    <source>
        <dbReference type="ARBA" id="ARBA00022729"/>
    </source>
</evidence>
<evidence type="ECO:0000256" key="6">
    <source>
        <dbReference type="ARBA" id="ARBA00023316"/>
    </source>
</evidence>
<feature type="chain" id="PRO_5003432945" evidence="10">
    <location>
        <begin position="35"/>
        <end position="334"/>
    </location>
</feature>
<dbReference type="GO" id="GO:0071555">
    <property type="term" value="P:cell wall organization"/>
    <property type="evidence" value="ECO:0007669"/>
    <property type="project" value="UniProtKB-KW"/>
</dbReference>
<feature type="active site" description="Acyl-ester intermediate" evidence="7">
    <location>
        <position position="73"/>
    </location>
</feature>
<proteinExistence type="inferred from homology"/>
<dbReference type="AlphaFoldDB" id="G2KRQ9"/>
<evidence type="ECO:0000313" key="13">
    <source>
        <dbReference type="Proteomes" id="UP000009286"/>
    </source>
</evidence>
<dbReference type="Pfam" id="PF00768">
    <property type="entry name" value="Peptidase_S11"/>
    <property type="match status" value="1"/>
</dbReference>
<dbReference type="GO" id="GO:0008360">
    <property type="term" value="P:regulation of cell shape"/>
    <property type="evidence" value="ECO:0007669"/>
    <property type="project" value="UniProtKB-KW"/>
</dbReference>
<feature type="domain" description="Peptidase S11 D-alanyl-D-alanine carboxypeptidase A N-terminal" evidence="11">
    <location>
        <begin position="43"/>
        <end position="284"/>
    </location>
</feature>
<evidence type="ECO:0000256" key="3">
    <source>
        <dbReference type="ARBA" id="ARBA00022801"/>
    </source>
</evidence>
<feature type="binding site" evidence="8">
    <location>
        <position position="255"/>
    </location>
    <ligand>
        <name>substrate</name>
    </ligand>
</feature>
<keyword evidence="6" id="KW-0961">Cell wall biogenesis/degradation</keyword>
<dbReference type="OrthoDB" id="5291989at2"/>